<dbReference type="PATRIC" id="fig|504832.7.peg.3597"/>
<dbReference type="InterPro" id="IPR017871">
    <property type="entry name" value="ABC_transporter-like_CS"/>
</dbReference>
<dbReference type="InterPro" id="IPR036640">
    <property type="entry name" value="ABC1_TM_sf"/>
</dbReference>
<keyword evidence="7 10" id="KW-0472">Membrane</keyword>
<dbReference type="Pfam" id="PF00664">
    <property type="entry name" value="ABC_membrane"/>
    <property type="match status" value="1"/>
</dbReference>
<dbReference type="Gene3D" id="1.20.1560.10">
    <property type="entry name" value="ABC transporter type 1, transmembrane domain"/>
    <property type="match status" value="1"/>
</dbReference>
<dbReference type="SUPFAM" id="SSF52540">
    <property type="entry name" value="P-loop containing nucleoside triphosphate hydrolases"/>
    <property type="match status" value="1"/>
</dbReference>
<dbReference type="InterPro" id="IPR011527">
    <property type="entry name" value="ABC1_TM_dom"/>
</dbReference>
<keyword evidence="5" id="KW-0067">ATP-binding</keyword>
<geneLocation type="plasmid" evidence="13 14">
    <name>pHCG3</name>
</geneLocation>
<evidence type="ECO:0000313" key="14">
    <source>
        <dbReference type="Proteomes" id="UP000007730"/>
    </source>
</evidence>
<evidence type="ECO:0000256" key="6">
    <source>
        <dbReference type="ARBA" id="ARBA00022989"/>
    </source>
</evidence>
<dbReference type="HOGENOM" id="CLU_000604_95_6_5"/>
<evidence type="ECO:0000259" key="12">
    <source>
        <dbReference type="PROSITE" id="PS50929"/>
    </source>
</evidence>
<evidence type="ECO:0000256" key="4">
    <source>
        <dbReference type="ARBA" id="ARBA00022741"/>
    </source>
</evidence>
<feature type="transmembrane region" description="Helical" evidence="10">
    <location>
        <begin position="141"/>
        <end position="167"/>
    </location>
</feature>
<keyword evidence="3 10" id="KW-0812">Transmembrane</keyword>
<gene>
    <name evidence="13" type="ordered locus">OCA5_pHCG300220</name>
</gene>
<evidence type="ECO:0000256" key="3">
    <source>
        <dbReference type="ARBA" id="ARBA00022692"/>
    </source>
</evidence>
<dbReference type="InterPro" id="IPR027417">
    <property type="entry name" value="P-loop_NTPase"/>
</dbReference>
<dbReference type="GO" id="GO:0016887">
    <property type="term" value="F:ATP hydrolysis activity"/>
    <property type="evidence" value="ECO:0007669"/>
    <property type="project" value="InterPro"/>
</dbReference>
<dbReference type="GO" id="GO:0030256">
    <property type="term" value="C:type I protein secretion system complex"/>
    <property type="evidence" value="ECO:0007669"/>
    <property type="project" value="InterPro"/>
</dbReference>
<dbReference type="PANTHER" id="PTHR24221">
    <property type="entry name" value="ATP-BINDING CASSETTE SUB-FAMILY B"/>
    <property type="match status" value="1"/>
</dbReference>
<dbReference type="PROSITE" id="PS50893">
    <property type="entry name" value="ABC_TRANSPORTER_2"/>
    <property type="match status" value="1"/>
</dbReference>
<evidence type="ECO:0000256" key="7">
    <source>
        <dbReference type="ARBA" id="ARBA00023136"/>
    </source>
</evidence>
<dbReference type="AlphaFoldDB" id="F8C0Y7"/>
<dbReference type="OrthoDB" id="9808328at2"/>
<dbReference type="PANTHER" id="PTHR24221:SF248">
    <property type="entry name" value="ABC TRANSPORTER TRANSMEMBRANE REGION"/>
    <property type="match status" value="1"/>
</dbReference>
<dbReference type="GO" id="GO:0140359">
    <property type="term" value="F:ABC-type transporter activity"/>
    <property type="evidence" value="ECO:0007669"/>
    <property type="project" value="InterPro"/>
</dbReference>
<dbReference type="KEGG" id="ocg:OCA5_pHCG300220"/>
<feature type="transmembrane region" description="Helical" evidence="10">
    <location>
        <begin position="51"/>
        <end position="71"/>
    </location>
</feature>
<keyword evidence="4" id="KW-0547">Nucleotide-binding</keyword>
<dbReference type="SUPFAM" id="SSF90123">
    <property type="entry name" value="ABC transporter transmembrane region"/>
    <property type="match status" value="1"/>
</dbReference>
<evidence type="ECO:0000256" key="5">
    <source>
        <dbReference type="ARBA" id="ARBA00022840"/>
    </source>
</evidence>
<dbReference type="PROSITE" id="PS50929">
    <property type="entry name" value="ABC_TM1F"/>
    <property type="match status" value="1"/>
</dbReference>
<dbReference type="EMBL" id="CP002827">
    <property type="protein sequence ID" value="AEI08097.1"/>
    <property type="molecule type" value="Genomic_DNA"/>
</dbReference>
<name>F8C0Y7_AFIC5</name>
<evidence type="ECO:0000256" key="1">
    <source>
        <dbReference type="ARBA" id="ARBA00004651"/>
    </source>
</evidence>
<dbReference type="RefSeq" id="WP_013913721.1">
    <property type="nucleotide sequence ID" value="NC_015689.1"/>
</dbReference>
<proteinExistence type="inferred from homology"/>
<dbReference type="GO" id="GO:0034040">
    <property type="term" value="F:ATPase-coupled lipid transmembrane transporter activity"/>
    <property type="evidence" value="ECO:0007669"/>
    <property type="project" value="TreeGrafter"/>
</dbReference>
<feature type="region of interest" description="Disordered" evidence="9">
    <location>
        <begin position="553"/>
        <end position="575"/>
    </location>
</feature>
<evidence type="ECO:0000313" key="13">
    <source>
        <dbReference type="EMBL" id="AEI08097.1"/>
    </source>
</evidence>
<reference evidence="13 14" key="1">
    <citation type="journal article" date="2003" name="Gene">
        <title>Complete nucleotide sequence of the circular megaplasmid pHCG3 of Oligotropha carboxidovorans: function in the chemolithoautotrophic utilization of CO, H(2) and CO(2).</title>
        <authorList>
            <person name="Fuhrmann S."/>
            <person name="Ferner M."/>
            <person name="Jeffke T."/>
            <person name="Henne A."/>
            <person name="Gottschalk G."/>
            <person name="Meyer O."/>
        </authorList>
    </citation>
    <scope>NUCLEOTIDE SEQUENCE [LARGE SCALE GENOMIC DNA]</scope>
    <source>
        <strain evidence="14">ATCC 49405 / DSM 1227 / KCTC 32145 / OM5</strain>
        <plasmid evidence="13">pHCG3</plasmid>
    </source>
</reference>
<keyword evidence="14" id="KW-1185">Reference proteome</keyword>
<feature type="domain" description="ABC transmembrane type-1" evidence="12">
    <location>
        <begin position="18"/>
        <end position="296"/>
    </location>
</feature>
<evidence type="ECO:0000256" key="10">
    <source>
        <dbReference type="SAM" id="Phobius"/>
    </source>
</evidence>
<comment type="subcellular location">
    <subcellularLocation>
        <location evidence="1">Cell membrane</location>
        <topology evidence="1">Multi-pass membrane protein</topology>
    </subcellularLocation>
</comment>
<dbReference type="GO" id="GO:0030253">
    <property type="term" value="P:protein secretion by the type I secretion system"/>
    <property type="evidence" value="ECO:0007669"/>
    <property type="project" value="InterPro"/>
</dbReference>
<dbReference type="InterPro" id="IPR039421">
    <property type="entry name" value="Type_1_exporter"/>
</dbReference>
<comment type="function">
    <text evidence="8">Involved in beta-(1--&gt;2)glucan export. Transmembrane domains (TMD) form a pore in the inner membrane and the ATP-binding domain (NBD) is responsible for energy generation.</text>
</comment>
<evidence type="ECO:0000256" key="9">
    <source>
        <dbReference type="SAM" id="MobiDB-lite"/>
    </source>
</evidence>
<dbReference type="Proteomes" id="UP000007730">
    <property type="component" value="Plasmid pHCG3"/>
</dbReference>
<dbReference type="Pfam" id="PF00005">
    <property type="entry name" value="ABC_tran"/>
    <property type="match status" value="1"/>
</dbReference>
<feature type="transmembrane region" description="Helical" evidence="10">
    <location>
        <begin position="12"/>
        <end position="39"/>
    </location>
</feature>
<evidence type="ECO:0000259" key="11">
    <source>
        <dbReference type="PROSITE" id="PS50893"/>
    </source>
</evidence>
<keyword evidence="13" id="KW-0614">Plasmid</keyword>
<dbReference type="GO" id="GO:0005886">
    <property type="term" value="C:plasma membrane"/>
    <property type="evidence" value="ECO:0007669"/>
    <property type="project" value="UniProtKB-SubCell"/>
</dbReference>
<keyword evidence="6 10" id="KW-1133">Transmembrane helix</keyword>
<evidence type="ECO:0000256" key="2">
    <source>
        <dbReference type="ARBA" id="ARBA00005417"/>
    </source>
</evidence>
<reference evidence="13 14" key="2">
    <citation type="journal article" date="2011" name="J. Bacteriol.">
        <title>Complete genome sequences of the chemolithoautotrophic Oligotropha carboxidovorans strains OM4 and OM5.</title>
        <authorList>
            <person name="Volland S."/>
            <person name="Rachinger M."/>
            <person name="Strittmatter A."/>
            <person name="Daniel R."/>
            <person name="Gottschalk G."/>
            <person name="Meyer O."/>
        </authorList>
    </citation>
    <scope>NUCLEOTIDE SEQUENCE [LARGE SCALE GENOMIC DNA]</scope>
    <source>
        <strain evidence="14">ATCC 49405 / DSM 1227 / KCTC 32145 / OM5</strain>
        <plasmid evidence="13">pHCG3</plasmid>
    </source>
</reference>
<protein>
    <submittedName>
        <fullName evidence="13">ATPase, type I secretion system</fullName>
    </submittedName>
</protein>
<evidence type="ECO:0000256" key="8">
    <source>
        <dbReference type="ARBA" id="ARBA00024722"/>
    </source>
</evidence>
<dbReference type="InterPro" id="IPR003593">
    <property type="entry name" value="AAA+_ATPase"/>
</dbReference>
<dbReference type="InterPro" id="IPR010128">
    <property type="entry name" value="ATPase_T1SS_PrtD-like"/>
</dbReference>
<comment type="similarity">
    <text evidence="2">Belongs to the ABC transporter superfamily.</text>
</comment>
<dbReference type="GO" id="GO:0005524">
    <property type="term" value="F:ATP binding"/>
    <property type="evidence" value="ECO:0007669"/>
    <property type="project" value="UniProtKB-KW"/>
</dbReference>
<sequence>MVDNTNAAARRTLYRFVAWAGVFAGVANVLGLAGPLFMLEIYDRIIPSRSVPTLVALFGMVCVLYFVSGVLDTLRARLMARIALAFDEMFSLQVFSAIAGIQLRIKVEGDSLRPSQDLDQIRTFLSGPGMVALFDFPWMPIYVVVCFVLHPAIGVLALGGMIVLLTLTAIADRGTRRVLHAANTLAANRNLIAEAAFRDPEALAAMGMTGAAAAKWQDAHRGYSHLQRKAADIAGTLAGASRALRYGLQSASLGIGAYLVLGNEMTAGSIVAASIIVSRALVPAEQLIGNWRNVLTAHQAWQRLSAILNYVRSEDLERIQLPEPSAAISVSGVYVAPPADPKRLTVQNINFNLTAGNVLGIVGPSGSGKSTLVRCLVGVWPALRGRVCLDGASLDQWPSSLRKQHIGYMPQTVELFPGTIAENISRLQCGVDDAAVVCAAKAAGVHELIVQLPDGYNTRVGESGNNLSAGQRQRIALARALFGNPFLVVLDEPNSNLDTEGERALARAIAEVRKRAGIVIVVAHRANILAEIDFVLVMDRGLMRAFGPKDEVLKSSNKSRSAPPWRVIEPGAATA</sequence>
<dbReference type="SMART" id="SM00382">
    <property type="entry name" value="AAA"/>
    <property type="match status" value="1"/>
</dbReference>
<dbReference type="InterPro" id="IPR003439">
    <property type="entry name" value="ABC_transporter-like_ATP-bd"/>
</dbReference>
<accession>F8C0Y7</accession>
<dbReference type="NCBIfam" id="TIGR01842">
    <property type="entry name" value="type_I_sec_PrtD"/>
    <property type="match status" value="1"/>
</dbReference>
<dbReference type="Gene3D" id="3.40.50.300">
    <property type="entry name" value="P-loop containing nucleotide triphosphate hydrolases"/>
    <property type="match status" value="1"/>
</dbReference>
<dbReference type="PROSITE" id="PS00211">
    <property type="entry name" value="ABC_TRANSPORTER_1"/>
    <property type="match status" value="1"/>
</dbReference>
<organism evidence="13 14">
    <name type="scientific">Afipia carboxidovorans (strain ATCC 49405 / DSM 1227 / KCTC 32145 / OM5)</name>
    <name type="common">Oligotropha carboxidovorans</name>
    <dbReference type="NCBI Taxonomy" id="504832"/>
    <lineage>
        <taxon>Bacteria</taxon>
        <taxon>Pseudomonadati</taxon>
        <taxon>Pseudomonadota</taxon>
        <taxon>Alphaproteobacteria</taxon>
        <taxon>Hyphomicrobiales</taxon>
        <taxon>Nitrobacteraceae</taxon>
        <taxon>Afipia</taxon>
    </lineage>
</organism>
<feature type="domain" description="ABC transporter" evidence="11">
    <location>
        <begin position="328"/>
        <end position="565"/>
    </location>
</feature>